<dbReference type="InterPro" id="IPR051599">
    <property type="entry name" value="Cell_Envelope_Assoc"/>
</dbReference>
<dbReference type="Gene3D" id="3.40.50.620">
    <property type="entry name" value="HUPs"/>
    <property type="match status" value="1"/>
</dbReference>
<proteinExistence type="predicted"/>
<accession>A0A1E5D7K1</accession>
<dbReference type="EMBL" id="AJYW02000028">
    <property type="protein sequence ID" value="OEE79227.1"/>
    <property type="molecule type" value="Genomic_DNA"/>
</dbReference>
<feature type="domain" description="DUF218" evidence="1">
    <location>
        <begin position="6"/>
        <end position="130"/>
    </location>
</feature>
<dbReference type="InterPro" id="IPR003848">
    <property type="entry name" value="DUF218"/>
</dbReference>
<dbReference type="GO" id="GO:0005886">
    <property type="term" value="C:plasma membrane"/>
    <property type="evidence" value="ECO:0007669"/>
    <property type="project" value="TreeGrafter"/>
</dbReference>
<reference evidence="2 3" key="1">
    <citation type="journal article" date="2012" name="Science">
        <title>Ecological populations of bacteria act as socially cohesive units of antibiotic production and resistance.</title>
        <authorList>
            <person name="Cordero O.X."/>
            <person name="Wildschutte H."/>
            <person name="Kirkup B."/>
            <person name="Proehl S."/>
            <person name="Ngo L."/>
            <person name="Hussain F."/>
            <person name="Le Roux F."/>
            <person name="Mincer T."/>
            <person name="Polz M.F."/>
        </authorList>
    </citation>
    <scope>NUCLEOTIDE SEQUENCE [LARGE SCALE GENOMIC DNA]</scope>
    <source>
        <strain evidence="2 3">FF-238</strain>
    </source>
</reference>
<dbReference type="PANTHER" id="PTHR30336">
    <property type="entry name" value="INNER MEMBRANE PROTEIN, PROBABLE PERMEASE"/>
    <property type="match status" value="1"/>
</dbReference>
<name>A0A1E5D7K1_9VIBR</name>
<evidence type="ECO:0000313" key="2">
    <source>
        <dbReference type="EMBL" id="OEE79227.1"/>
    </source>
</evidence>
<dbReference type="Pfam" id="PF02698">
    <property type="entry name" value="DUF218"/>
    <property type="match status" value="1"/>
</dbReference>
<sequence>MNNKRVVIVLGKRLNKNTLTAEGKSRVEGLVEHLETSSRQNIVVAFCGGITSGQTRSEAEAMHEYFAALQSNGSIDLSGLDILLEKESVNTIENIQNVAKKMVDENILSSGECIKVTFVSNDYHLKRIFEIQQLMDEQGLLRVLKRRCSEFGAELDISYELDDHLAIPYPHRNIRSQLFLLMDELTTYRVYLEGVISGVFLRDLKQVRKEPYRIAANALVEIKKLLAIQTEESSVNLLMVDELASVLHSCVENTPVGASVEQVRTYLALLDTNLTLLNRYLDPEQELTFRWWR</sequence>
<dbReference type="CDD" id="cd06259">
    <property type="entry name" value="YdcF-like"/>
    <property type="match status" value="1"/>
</dbReference>
<organism evidence="2 3">
    <name type="scientific">Vibrio genomosp. F6 str. FF-238</name>
    <dbReference type="NCBI Taxonomy" id="1191298"/>
    <lineage>
        <taxon>Bacteria</taxon>
        <taxon>Pseudomonadati</taxon>
        <taxon>Pseudomonadota</taxon>
        <taxon>Gammaproteobacteria</taxon>
        <taxon>Vibrionales</taxon>
        <taxon>Vibrionaceae</taxon>
        <taxon>Vibrio</taxon>
    </lineage>
</organism>
<gene>
    <name evidence="2" type="ORF">A130_11895</name>
</gene>
<evidence type="ECO:0000313" key="3">
    <source>
        <dbReference type="Proteomes" id="UP000094165"/>
    </source>
</evidence>
<protein>
    <recommendedName>
        <fullName evidence="1">DUF218 domain-containing protein</fullName>
    </recommendedName>
</protein>
<comment type="caution">
    <text evidence="2">The sequence shown here is derived from an EMBL/GenBank/DDBJ whole genome shotgun (WGS) entry which is preliminary data.</text>
</comment>
<keyword evidence="3" id="KW-1185">Reference proteome</keyword>
<dbReference type="RefSeq" id="WP_017052935.1">
    <property type="nucleotide sequence ID" value="NZ_AJYW02000028.1"/>
</dbReference>
<dbReference type="Proteomes" id="UP000094165">
    <property type="component" value="Unassembled WGS sequence"/>
</dbReference>
<dbReference type="InterPro" id="IPR014729">
    <property type="entry name" value="Rossmann-like_a/b/a_fold"/>
</dbReference>
<dbReference type="PANTHER" id="PTHR30336:SF20">
    <property type="entry name" value="DUF218 DOMAIN-CONTAINING PROTEIN"/>
    <property type="match status" value="1"/>
</dbReference>
<evidence type="ECO:0000259" key="1">
    <source>
        <dbReference type="Pfam" id="PF02698"/>
    </source>
</evidence>
<dbReference type="AlphaFoldDB" id="A0A1E5D7K1"/>